<dbReference type="Gene3D" id="1.20.120.720">
    <property type="entry name" value="Myosin VI head, motor domain, U50 subdomain"/>
    <property type="match status" value="2"/>
</dbReference>
<comment type="similarity">
    <text evidence="1">Belongs to the TRAFAC class myosin-kinesin ATPase superfamily. Myosin family. Plant myosin class XI subfamily.</text>
</comment>
<dbReference type="InterPro" id="IPR001609">
    <property type="entry name" value="Myosin_head_motor_dom-like"/>
</dbReference>
<evidence type="ECO:0000259" key="13">
    <source>
        <dbReference type="PROSITE" id="PS51126"/>
    </source>
</evidence>
<feature type="coiled-coil region" evidence="11">
    <location>
        <begin position="2067"/>
        <end position="2206"/>
    </location>
</feature>
<dbReference type="InterPro" id="IPR003593">
    <property type="entry name" value="AAA+_ATPase"/>
</dbReference>
<feature type="coiled-coil region" evidence="11">
    <location>
        <begin position="2239"/>
        <end position="2448"/>
    </location>
</feature>
<dbReference type="Gene3D" id="1.20.58.530">
    <property type="match status" value="2"/>
</dbReference>
<feature type="coiled-coil region" evidence="11">
    <location>
        <begin position="1823"/>
        <end position="2031"/>
    </location>
</feature>
<keyword evidence="7 10" id="KW-0518">Myosin</keyword>
<dbReference type="GO" id="GO:0051015">
    <property type="term" value="F:actin filament binding"/>
    <property type="evidence" value="ECO:0007669"/>
    <property type="project" value="TreeGrafter"/>
</dbReference>
<feature type="compositionally biased region" description="Polar residues" evidence="12">
    <location>
        <begin position="2799"/>
        <end position="2808"/>
    </location>
</feature>
<evidence type="ECO:0000259" key="15">
    <source>
        <dbReference type="PROSITE" id="PS51844"/>
    </source>
</evidence>
<feature type="coiled-coil region" evidence="11">
    <location>
        <begin position="2575"/>
        <end position="2658"/>
    </location>
</feature>
<evidence type="ECO:0000256" key="10">
    <source>
        <dbReference type="PROSITE-ProRule" id="PRU00782"/>
    </source>
</evidence>
<dbReference type="Pfam" id="PF02736">
    <property type="entry name" value="Myosin_N"/>
    <property type="match status" value="2"/>
</dbReference>
<dbReference type="InterPro" id="IPR036961">
    <property type="entry name" value="Kinesin_motor_dom_sf"/>
</dbReference>
<dbReference type="FunFam" id="1.10.10.820:FF:000001">
    <property type="entry name" value="Myosin heavy chain"/>
    <property type="match status" value="2"/>
</dbReference>
<organism evidence="16">
    <name type="scientific">Oryza meridionalis</name>
    <dbReference type="NCBI Taxonomy" id="40149"/>
    <lineage>
        <taxon>Eukaryota</taxon>
        <taxon>Viridiplantae</taxon>
        <taxon>Streptophyta</taxon>
        <taxon>Embryophyta</taxon>
        <taxon>Tracheophyta</taxon>
        <taxon>Spermatophyta</taxon>
        <taxon>Magnoliopsida</taxon>
        <taxon>Liliopsida</taxon>
        <taxon>Poales</taxon>
        <taxon>Poaceae</taxon>
        <taxon>BOP clade</taxon>
        <taxon>Oryzoideae</taxon>
        <taxon>Oryzeae</taxon>
        <taxon>Oryzinae</taxon>
        <taxon>Oryza</taxon>
    </lineage>
</organism>
<dbReference type="InterPro" id="IPR004009">
    <property type="entry name" value="SH3_Myosin"/>
</dbReference>
<dbReference type="SMART" id="SM00382">
    <property type="entry name" value="AAA"/>
    <property type="match status" value="2"/>
</dbReference>
<dbReference type="GO" id="GO:0016459">
    <property type="term" value="C:myosin complex"/>
    <property type="evidence" value="ECO:0007669"/>
    <property type="project" value="UniProtKB-KW"/>
</dbReference>
<feature type="region of interest" description="Actin-binding" evidence="10">
    <location>
        <begin position="1553"/>
        <end position="1575"/>
    </location>
</feature>
<dbReference type="GO" id="GO:0000146">
    <property type="term" value="F:microfilament motor activity"/>
    <property type="evidence" value="ECO:0007669"/>
    <property type="project" value="TreeGrafter"/>
</dbReference>
<sequence>MQASMLNIVIGSHVWVEDKDSAWVDGEVFRIDGKNAHVRTTKGKTVIANVSDIHPKDTEAPPDGVDDMTRLSYLHEPGVLDNLAVRYARNLIYTYTGNILIAINPFQRLPNLVDVRTMEKYKGANLGDLDPHVFAIADVSYRQMMNEGRNNSILVSGESGAGKTETTKLLMRYLAYLGGRSGTGGRTVEQQVLESNPVLEAFGNAKTVRNNNSSRFGKFVEIQFDKSGKISGAAIRTYLLERSRVCQINSPERNYHCFYFLCAAPPEDIKRYKLGDPSSFHYLNQSSCIRVDGINDAEEYLVTRNAMDTVGIIEQEQEAIFRVVAAVLHLGNINFAKGSEVDSSVIKDDKSRFHLNTAAELLMCDCKKLENALIKREINTPEGVITTTVGPSSATVSRDGLAKQIYSRLFDWLVNRINASIGQDPNSDKLIGVLDIYGFESFKTNSFEQLCINFTNEKLQQHFNQNVFKMEQEEYTREQINWSYIEFVDNQDVLDLIEKKPGGIIALLDEACMFPKSTHETFSQKLYEKFKNHKRFTKPKLSRTAFTIQHYAGDVIYQSDHFLDKNKDYVVAEHQELLNASRCSFVSALFPPASEENTKSSKSSIATRFKVQLHELMETLSSTEPHYIRCVKPNSVLKPAIFENTNVLQQLRCSGVLEAIRISCAGYPTRKLFHDFLHRFRILAPEIVKEKNDEKVTCQKVLDKMGLQGYQIGRTKVFLRAGQMAELDARRTEVRNNAARGVQGQFRTHVAREQFLILRNASVCLQSFVRARLACKLHECLRREAAAIKIQKNIRCYFAWRTYSQLRLSAITLQTGLRTMAALKEFMFRKQNKATTHIQTQWRCHRDNSNYLKLKRAALTYQCAWRRRVARRELRQLRMTDLEKSKVAEVSKLQAALNEMEQRMQDVTAMQERESARKAVEEALEQEREKISSLTSEIEGLKASMLNIVIGSHVWVEDKDSAWVDGEVFRIDGKNAHVRTTKGKTVIANVSDIHPKDTEAPPDGVDDMTRLSYLHEPGVLDNLAVRYARNLIYTYTGNILIAINPFQRLPNLVDVRTMEKYKGANLGDLDPHVFAIADVSYRQMMNEGRNNSILVSGESGAGKTETTKLLMRYLAYLGGRSGTGGRTVEQQVLESNPVLEAFGNAKTVRNNNSSRFGKFVEIQFDKSGKISGAAIRTYLLERSRVCQINSPERNYHCFYFLCAAPPEDIKRYKLGDPSSFHYLNQSSCIRVDGINDAEEYLVTRNAMDTVGIIEQEQEAIFRVVAAVLHLGNINFAKGSEVDSSVIKDDKSRFHLNTAAELLMCDCKKLENALIKREINTPEGVITTTVGPSSATVSRDGLAKQIYSRLFDWLVNRINASIGQDPNSDKLIGVLDIYGFESFKTNSFEQLCINFTNEKLQQHFNQNVFKMEQEEYTREQINWSYIEFVDNQDVLDLIEKKPGGIIALLDEACMFPKSTHETFSQKLYEKFKNHKRFTKPKLSRTAFTIQHYAGDVIYQSDHFLDKNKDYVVAEHQELLNASRCSFVSALFPPASEENTKSSKSSIATRFKVQLHELMETLSSTEPHYIRCVKPNSVLKPAIFENTNVLQQLRCSGVLEAIRISCAGYPTRKLFHDFLHRFRILAPEIVKEKNDEKVTCQKVLDKMGLQGYQIGRTKVFLRAGQMAELDARRTEVRNNAARGVQGQFRTHVAREQFLILRNASVCLQSFVRARLACKLHECLRREAAAIKIQKNIRCYFAWRTYSQLRLSAITLQTGLRTMAALKEFMFRKQNKATTHIQTQWRCHRDNSNYLKLKRAALTYQCAWRRRVARRELRQLRMTDLEKSKVAEVSKLQAALNEMEQRMQDVTAMQERESARKAVEEALEQEREKISSLTSEIEGLKALLVAEQEENDLTKKAHANAQERNEELSKEVEDADGKIKQLSDTVQRLEETIQEREALLLAERQEKEEASAVIAESQARNEAFASKLEDAEKQIDLLQETVQRFEEAITKLQSSVTIEKQQHEETVVQLAEAQAKIDELLREAGDTDEKSTQLETTMLRLEESLTEKDALLTTERQETEATKKLLSEAQYKNEELLKKIEDADKSIAHYHDTTQRLEENVTAVENSLKAERQHNGAIMKQLADAQVEIGELQRNLEDADRRNNQLQDSLQRLVEDATTSEALLVAERQENEVTKKTLTEALDQIEELVKEVECAKNSVYQLQDNIQSFFTFFLIHGHRLEQNASAREADLLTERQEKETTSKALAEAQAKIEGLLEEISSANKKTDLLQKTIERLEEGATTTDALYLTERQEHDQTKKTFSEAQEINQQLYRKIEEAEKNVEQLRENVERLEERIAYIDSLLAIERRENNETKKELADAQKEIEELLDEMQDNVASIAEHEDTIRRLEENVGAKESLLLTEREQNASTLKLLAEAHLEIDELIRKLEDSDRKSDSLQSTIKRLEEDGIAKEALLLTEKQAHEATRMTLTEALEKNEELLKKIHDDDKHILELQFTIQRLEENTAAKENLLLREREQNDATTKAQIESQERNEQLLKRFVDVDRKIDLLQDTIERIGENSTTKDALLLSERQEKDAIKKELVKAGERNEELLMKIEDTDKKIEHLQNAIIKLEGDIEAKDVSLEAAREENDTIRKSLAEAQEKNEELLRKISDNEYRIHLLQDTAQKLQVDAISRLSSFVMEKQESDAAKRALTEARERNEDLLKRNEDLLKRNDDLIKKIEESSKTITQLQETLQRLEGKSTNLEAENQVLRQQATATPPSTAKSSASRSKITRIHRSPENGHILNGDTRQAEIKPSTGTSETIPSIGNPPDLNNEKHVEQGEKLQKVLNQKYQAQNDTRALAYWLSNLSTLTVLLQRSFKTTRTAISTPQRRRFSSERIFHASQTSNAGLAYLSGQPVVGAAGLPQVEAKYPALLFKQQLVDLIEKVYGMISDSVKKELNPLLELCIQVPSILVHKLFTQIFSLIDVQLFNSYRLMRFCLIQFAGSAWDALKHIRQAVDFLVISLKPMRTLKEIRTDVCPALSIQQLERIVGMYWDDINGSNTISAEFTSSLKSAVREESNTVTTFSILLDDDSCIPFSLDDIAKTMPIIEVAEDDLLPFVRENPSFAFLLQRGNS</sequence>
<dbReference type="CDD" id="cd01384">
    <property type="entry name" value="MYSc_Myo11"/>
    <property type="match status" value="2"/>
</dbReference>
<feature type="compositionally biased region" description="Low complexity" evidence="12">
    <location>
        <begin position="2757"/>
        <end position="2772"/>
    </location>
</feature>
<dbReference type="Gene3D" id="1.20.5.190">
    <property type="match status" value="6"/>
</dbReference>
<proteinExistence type="inferred from homology"/>
<dbReference type="FunFam" id="1.20.120.720:FF:000011">
    <property type="entry name" value="Myosin 2"/>
    <property type="match status" value="2"/>
</dbReference>
<feature type="domain" description="Dilute" evidence="13">
    <location>
        <begin position="2828"/>
        <end position="3061"/>
    </location>
</feature>
<dbReference type="FunFam" id="1.20.58.530:FF:000002">
    <property type="entry name" value="Class V myosin"/>
    <property type="match status" value="2"/>
</dbReference>
<evidence type="ECO:0000313" key="17">
    <source>
        <dbReference type="Proteomes" id="UP000008021"/>
    </source>
</evidence>
<keyword evidence="2" id="KW-0677">Repeat</keyword>
<dbReference type="InterPro" id="IPR027417">
    <property type="entry name" value="P-loop_NTPase"/>
</dbReference>
<dbReference type="GO" id="GO:0016020">
    <property type="term" value="C:membrane"/>
    <property type="evidence" value="ECO:0007669"/>
    <property type="project" value="TreeGrafter"/>
</dbReference>
<evidence type="ECO:0000256" key="8">
    <source>
        <dbReference type="ARBA" id="ARBA00023175"/>
    </source>
</evidence>
<dbReference type="PROSITE" id="PS51844">
    <property type="entry name" value="SH3_LIKE"/>
    <property type="match status" value="2"/>
</dbReference>
<dbReference type="GO" id="GO:0030048">
    <property type="term" value="P:actin filament-based movement"/>
    <property type="evidence" value="ECO:0007669"/>
    <property type="project" value="UniProtKB-ARBA"/>
</dbReference>
<evidence type="ECO:0000256" key="7">
    <source>
        <dbReference type="ARBA" id="ARBA00023123"/>
    </source>
</evidence>
<accession>A0A0E0C6Y5</accession>
<feature type="domain" description="Myosin motor" evidence="14">
    <location>
        <begin position="1003"/>
        <end position="1672"/>
    </location>
</feature>
<dbReference type="GO" id="GO:0007015">
    <property type="term" value="P:actin filament organization"/>
    <property type="evidence" value="ECO:0007669"/>
    <property type="project" value="TreeGrafter"/>
</dbReference>
<dbReference type="PROSITE" id="PS51456">
    <property type="entry name" value="MYOSIN_MOTOR"/>
    <property type="match status" value="2"/>
</dbReference>
<evidence type="ECO:0008006" key="18">
    <source>
        <dbReference type="Google" id="ProtNLM"/>
    </source>
</evidence>
<feature type="domain" description="Myosin N-terminal SH3-like" evidence="15">
    <location>
        <begin position="949"/>
        <end position="998"/>
    </location>
</feature>
<dbReference type="GO" id="GO:0005516">
    <property type="term" value="F:calmodulin binding"/>
    <property type="evidence" value="ECO:0007669"/>
    <property type="project" value="UniProtKB-KW"/>
</dbReference>
<feature type="coiled-coil region" evidence="11">
    <location>
        <begin position="883"/>
        <end position="944"/>
    </location>
</feature>
<dbReference type="EnsemblPlants" id="OMERI01G26230.1">
    <property type="protein sequence ID" value="OMERI01G26230.1"/>
    <property type="gene ID" value="OMERI01G26230"/>
</dbReference>
<dbReference type="Gene3D" id="3.30.70.1590">
    <property type="match status" value="2"/>
</dbReference>
<evidence type="ECO:0000256" key="2">
    <source>
        <dbReference type="ARBA" id="ARBA00022737"/>
    </source>
</evidence>
<dbReference type="FunFam" id="1.20.5.190:FF:000001">
    <property type="entry name" value="unconventional myosin-Va"/>
    <property type="match status" value="2"/>
</dbReference>
<feature type="region of interest" description="Disordered" evidence="12">
    <location>
        <begin position="2754"/>
        <end position="2820"/>
    </location>
</feature>
<evidence type="ECO:0000256" key="12">
    <source>
        <dbReference type="SAM" id="MobiDB-lite"/>
    </source>
</evidence>
<feature type="domain" description="Myosin N-terminal SH3-like" evidence="15">
    <location>
        <begin position="9"/>
        <end position="58"/>
    </location>
</feature>
<evidence type="ECO:0000256" key="9">
    <source>
        <dbReference type="ARBA" id="ARBA00023203"/>
    </source>
</evidence>
<evidence type="ECO:0000256" key="4">
    <source>
        <dbReference type="ARBA" id="ARBA00022840"/>
    </source>
</evidence>
<dbReference type="InterPro" id="IPR036018">
    <property type="entry name" value="MYSc_Myo11"/>
</dbReference>
<keyword evidence="3 10" id="KW-0547">Nucleotide-binding</keyword>
<dbReference type="SMART" id="SM01132">
    <property type="entry name" value="DIL"/>
    <property type="match status" value="1"/>
</dbReference>
<dbReference type="PANTHER" id="PTHR13140">
    <property type="entry name" value="MYOSIN"/>
    <property type="match status" value="1"/>
</dbReference>
<keyword evidence="17" id="KW-1185">Reference proteome</keyword>
<dbReference type="Pfam" id="PF00063">
    <property type="entry name" value="Myosin_head"/>
    <property type="match status" value="2"/>
</dbReference>
<dbReference type="InterPro" id="IPR002710">
    <property type="entry name" value="Dilute_dom"/>
</dbReference>
<dbReference type="STRING" id="40149.A0A0E0C6Y5"/>
<feature type="binding site" evidence="10">
    <location>
        <begin position="1097"/>
        <end position="1104"/>
    </location>
    <ligand>
        <name>ATP</name>
        <dbReference type="ChEBI" id="CHEBI:30616"/>
    </ligand>
</feature>
<keyword evidence="8 10" id="KW-0505">Motor protein</keyword>
<dbReference type="SMART" id="SM00242">
    <property type="entry name" value="MYSc"/>
    <property type="match status" value="2"/>
</dbReference>
<dbReference type="PANTHER" id="PTHR13140:SF737">
    <property type="entry name" value="MYOSIN FAMILY PROTEIN WITH DIL DOMAIN"/>
    <property type="match status" value="1"/>
</dbReference>
<evidence type="ECO:0000259" key="14">
    <source>
        <dbReference type="PROSITE" id="PS51456"/>
    </source>
</evidence>
<dbReference type="PROSITE" id="PS50096">
    <property type="entry name" value="IQ"/>
    <property type="match status" value="6"/>
</dbReference>
<dbReference type="eggNOG" id="KOG0160">
    <property type="taxonomic scope" value="Eukaryota"/>
</dbReference>
<name>A0A0E0C6Y5_9ORYZ</name>
<dbReference type="Gene3D" id="3.40.850.10">
    <property type="entry name" value="Kinesin motor domain"/>
    <property type="match status" value="2"/>
</dbReference>
<reference evidence="16" key="2">
    <citation type="submission" date="2018-05" db="EMBL/GenBank/DDBJ databases">
        <title>OmerRS3 (Oryza meridionalis Reference Sequence Version 3).</title>
        <authorList>
            <person name="Zhang J."/>
            <person name="Kudrna D."/>
            <person name="Lee S."/>
            <person name="Talag J."/>
            <person name="Welchert J."/>
            <person name="Wing R.A."/>
        </authorList>
    </citation>
    <scope>NUCLEOTIDE SEQUENCE [LARGE SCALE GENOMIC DNA]</scope>
    <source>
        <strain evidence="16">cv. OR44</strain>
    </source>
</reference>
<dbReference type="InterPro" id="IPR000048">
    <property type="entry name" value="IQ_motif_EF-hand-BS"/>
</dbReference>
<keyword evidence="5" id="KW-0112">Calmodulin-binding</keyword>
<feature type="binding site" evidence="10">
    <location>
        <begin position="157"/>
        <end position="164"/>
    </location>
    <ligand>
        <name>ATP</name>
        <dbReference type="ChEBI" id="CHEBI:30616"/>
    </ligand>
</feature>
<dbReference type="SMART" id="SM00015">
    <property type="entry name" value="IQ"/>
    <property type="match status" value="10"/>
</dbReference>
<dbReference type="Gramene" id="OMERI01G26230.1">
    <property type="protein sequence ID" value="OMERI01G26230.1"/>
    <property type="gene ID" value="OMERI01G26230"/>
</dbReference>
<dbReference type="Proteomes" id="UP000008021">
    <property type="component" value="Chromosome 1"/>
</dbReference>
<dbReference type="HOGENOM" id="CLU_000192_3_0_1"/>
<feature type="region of interest" description="Actin-binding" evidence="10">
    <location>
        <begin position="613"/>
        <end position="635"/>
    </location>
</feature>
<dbReference type="PRINTS" id="PR00193">
    <property type="entry name" value="MYOSINHEAVY"/>
</dbReference>
<evidence type="ECO:0000313" key="16">
    <source>
        <dbReference type="EnsemblPlants" id="OMERI01G26230.1"/>
    </source>
</evidence>
<keyword evidence="6 11" id="KW-0175">Coiled coil</keyword>
<evidence type="ECO:0000256" key="6">
    <source>
        <dbReference type="ARBA" id="ARBA00023054"/>
    </source>
</evidence>
<dbReference type="GO" id="GO:0005737">
    <property type="term" value="C:cytoplasm"/>
    <property type="evidence" value="ECO:0007669"/>
    <property type="project" value="TreeGrafter"/>
</dbReference>
<evidence type="ECO:0000256" key="11">
    <source>
        <dbReference type="SAM" id="Coils"/>
    </source>
</evidence>
<evidence type="ECO:0000256" key="3">
    <source>
        <dbReference type="ARBA" id="ARBA00022741"/>
    </source>
</evidence>
<dbReference type="PROSITE" id="PS51126">
    <property type="entry name" value="DILUTE"/>
    <property type="match status" value="1"/>
</dbReference>
<keyword evidence="4 10" id="KW-0067">ATP-binding</keyword>
<keyword evidence="9 10" id="KW-0009">Actin-binding</keyword>
<reference evidence="16" key="1">
    <citation type="submission" date="2015-04" db="UniProtKB">
        <authorList>
            <consortium name="EnsemblPlants"/>
        </authorList>
    </citation>
    <scope>IDENTIFICATION</scope>
</reference>
<dbReference type="SUPFAM" id="SSF52540">
    <property type="entry name" value="P-loop containing nucleoside triphosphate hydrolases"/>
    <property type="match status" value="4"/>
</dbReference>
<evidence type="ECO:0000256" key="1">
    <source>
        <dbReference type="ARBA" id="ARBA00008049"/>
    </source>
</evidence>
<feature type="domain" description="Myosin motor" evidence="14">
    <location>
        <begin position="63"/>
        <end position="732"/>
    </location>
</feature>
<evidence type="ECO:0000256" key="5">
    <source>
        <dbReference type="ARBA" id="ARBA00022860"/>
    </source>
</evidence>
<dbReference type="GO" id="GO:0005524">
    <property type="term" value="F:ATP binding"/>
    <property type="evidence" value="ECO:0007669"/>
    <property type="project" value="UniProtKB-UniRule"/>
</dbReference>
<protein>
    <recommendedName>
        <fullName evidence="18">Myosin motor domain-containing protein</fullName>
    </recommendedName>
</protein>
<dbReference type="Pfam" id="PF01843">
    <property type="entry name" value="DIL"/>
    <property type="match status" value="1"/>
</dbReference>
<dbReference type="Gene3D" id="1.10.10.820">
    <property type="match status" value="2"/>
</dbReference>